<organism evidence="2 3">
    <name type="scientific">Lactuca sativa</name>
    <name type="common">Garden lettuce</name>
    <dbReference type="NCBI Taxonomy" id="4236"/>
    <lineage>
        <taxon>Eukaryota</taxon>
        <taxon>Viridiplantae</taxon>
        <taxon>Streptophyta</taxon>
        <taxon>Embryophyta</taxon>
        <taxon>Tracheophyta</taxon>
        <taxon>Spermatophyta</taxon>
        <taxon>Magnoliopsida</taxon>
        <taxon>eudicotyledons</taxon>
        <taxon>Gunneridae</taxon>
        <taxon>Pentapetalae</taxon>
        <taxon>asterids</taxon>
        <taxon>campanulids</taxon>
        <taxon>Asterales</taxon>
        <taxon>Asteraceae</taxon>
        <taxon>Cichorioideae</taxon>
        <taxon>Cichorieae</taxon>
        <taxon>Lactucinae</taxon>
        <taxon>Lactuca</taxon>
    </lineage>
</organism>
<dbReference type="EMBL" id="NBSK02000007">
    <property type="protein sequence ID" value="KAJ0196543.1"/>
    <property type="molecule type" value="Genomic_DNA"/>
</dbReference>
<dbReference type="InterPro" id="IPR001810">
    <property type="entry name" value="F-box_dom"/>
</dbReference>
<gene>
    <name evidence="2" type="ORF">LSAT_V11C700382930</name>
</gene>
<dbReference type="InterPro" id="IPR006527">
    <property type="entry name" value="F-box-assoc_dom_typ1"/>
</dbReference>
<dbReference type="InterPro" id="IPR036047">
    <property type="entry name" value="F-box-like_dom_sf"/>
</dbReference>
<dbReference type="InterPro" id="IPR050796">
    <property type="entry name" value="SCF_F-box_component"/>
</dbReference>
<keyword evidence="3" id="KW-1185">Reference proteome</keyword>
<evidence type="ECO:0000313" key="3">
    <source>
        <dbReference type="Proteomes" id="UP000235145"/>
    </source>
</evidence>
<dbReference type="AlphaFoldDB" id="A0A9R1UZR4"/>
<dbReference type="InterPro" id="IPR017451">
    <property type="entry name" value="F-box-assoc_interact_dom"/>
</dbReference>
<dbReference type="PANTHER" id="PTHR31672">
    <property type="entry name" value="BNACNNG10540D PROTEIN"/>
    <property type="match status" value="1"/>
</dbReference>
<reference evidence="2 3" key="1">
    <citation type="journal article" date="2017" name="Nat. Commun.">
        <title>Genome assembly with in vitro proximity ligation data and whole-genome triplication in lettuce.</title>
        <authorList>
            <person name="Reyes-Chin-Wo S."/>
            <person name="Wang Z."/>
            <person name="Yang X."/>
            <person name="Kozik A."/>
            <person name="Arikit S."/>
            <person name="Song C."/>
            <person name="Xia L."/>
            <person name="Froenicke L."/>
            <person name="Lavelle D.O."/>
            <person name="Truco M.J."/>
            <person name="Xia R."/>
            <person name="Zhu S."/>
            <person name="Xu C."/>
            <person name="Xu H."/>
            <person name="Xu X."/>
            <person name="Cox K."/>
            <person name="Korf I."/>
            <person name="Meyers B.C."/>
            <person name="Michelmore R.W."/>
        </authorList>
    </citation>
    <scope>NUCLEOTIDE SEQUENCE [LARGE SCALE GENOMIC DNA]</scope>
    <source>
        <strain evidence="3">cv. Salinas</strain>
        <tissue evidence="2">Seedlings</tissue>
    </source>
</reference>
<evidence type="ECO:0000259" key="1">
    <source>
        <dbReference type="SMART" id="SM00256"/>
    </source>
</evidence>
<evidence type="ECO:0000313" key="2">
    <source>
        <dbReference type="EMBL" id="KAJ0196543.1"/>
    </source>
</evidence>
<proteinExistence type="predicted"/>
<sequence>MQMSDYLCEELIVEIFTRLPPKSLLRFRSLSKSLYSYISSPGFIRMHTLRSPKKIHFRHLTSNGKNEEPEIFYTLHGEEELPFCLCPKRGYIGITTTVPFPYGGSIASCNGTFCMPTEKGLTLWNPSIRRKLIMPEFPRRCESFLLQGIGFGFDSISEDYKIVRLSYVKDHSFVYAVKSGTWCEIASPKHENQIHSVHYDSMFFNGVLHWVIDVFDTEPKDLSYELLRCKDFQSIMDIIVNIGLPTHAFTMMSSFICTTTSLGGAVEESSENIITGKDKLKL</sequence>
<accession>A0A9R1UZR4</accession>
<feature type="domain" description="F-box" evidence="1">
    <location>
        <begin position="7"/>
        <end position="47"/>
    </location>
</feature>
<dbReference type="Pfam" id="PF07734">
    <property type="entry name" value="FBA_1"/>
    <property type="match status" value="1"/>
</dbReference>
<dbReference type="NCBIfam" id="TIGR01640">
    <property type="entry name" value="F_box_assoc_1"/>
    <property type="match status" value="1"/>
</dbReference>
<dbReference type="Pfam" id="PF00646">
    <property type="entry name" value="F-box"/>
    <property type="match status" value="1"/>
</dbReference>
<dbReference type="PANTHER" id="PTHR31672:SF6">
    <property type="entry name" value="F-BOX DOMAIN-CONTAINING PROTEIN"/>
    <property type="match status" value="1"/>
</dbReference>
<protein>
    <recommendedName>
        <fullName evidence="1">F-box domain-containing protein</fullName>
    </recommendedName>
</protein>
<dbReference type="SUPFAM" id="SSF81383">
    <property type="entry name" value="F-box domain"/>
    <property type="match status" value="1"/>
</dbReference>
<name>A0A9R1UZR4_LACSA</name>
<dbReference type="SMART" id="SM00256">
    <property type="entry name" value="FBOX"/>
    <property type="match status" value="1"/>
</dbReference>
<comment type="caution">
    <text evidence="2">The sequence shown here is derived from an EMBL/GenBank/DDBJ whole genome shotgun (WGS) entry which is preliminary data.</text>
</comment>
<dbReference type="Proteomes" id="UP000235145">
    <property type="component" value="Unassembled WGS sequence"/>
</dbReference>